<evidence type="ECO:0000313" key="3">
    <source>
        <dbReference type="EMBL" id="MFC3631085.1"/>
    </source>
</evidence>
<comment type="caution">
    <text evidence="3">The sequence shown here is derived from an EMBL/GenBank/DDBJ whole genome shotgun (WGS) entry which is preliminary data.</text>
</comment>
<proteinExistence type="predicted"/>
<dbReference type="SMART" id="SM00318">
    <property type="entry name" value="SNc"/>
    <property type="match status" value="1"/>
</dbReference>
<dbReference type="InterPro" id="IPR016071">
    <property type="entry name" value="Staphylococal_nuclease_OB-fold"/>
</dbReference>
<feature type="domain" description="TNase-like" evidence="2">
    <location>
        <begin position="36"/>
        <end position="152"/>
    </location>
</feature>
<keyword evidence="1" id="KW-0732">Signal</keyword>
<sequence length="176" mass="18995">MSKAAWLALLVLVAAMLVLAGQEQMTPATRVTGPARVIDGDTLVIGGWRIRILGIDAPERDQTCYDAAGETWPCGGAARQALAARIARQPVSCHVAGPDRYGRDLARCSTGGTDLAAWLVREGWAIPAGDEQGRYRAAAREAEARGAGMWRGSFMRPADWRRAGDRPHREGADDER</sequence>
<dbReference type="RefSeq" id="WP_377763226.1">
    <property type="nucleotide sequence ID" value="NZ_JBHRXY010000019.1"/>
</dbReference>
<dbReference type="PANTHER" id="PTHR12302:SF26">
    <property type="entry name" value="BLR1266 PROTEIN"/>
    <property type="match status" value="1"/>
</dbReference>
<dbReference type="Proteomes" id="UP001595539">
    <property type="component" value="Unassembled WGS sequence"/>
</dbReference>
<organism evidence="3 4">
    <name type="scientific">Paracoccus angustae</name>
    <dbReference type="NCBI Taxonomy" id="1671480"/>
    <lineage>
        <taxon>Bacteria</taxon>
        <taxon>Pseudomonadati</taxon>
        <taxon>Pseudomonadota</taxon>
        <taxon>Alphaproteobacteria</taxon>
        <taxon>Rhodobacterales</taxon>
        <taxon>Paracoccaceae</taxon>
        <taxon>Paracoccus</taxon>
    </lineage>
</organism>
<evidence type="ECO:0000313" key="4">
    <source>
        <dbReference type="Proteomes" id="UP001595539"/>
    </source>
</evidence>
<dbReference type="Pfam" id="PF00565">
    <property type="entry name" value="SNase"/>
    <property type="match status" value="1"/>
</dbReference>
<evidence type="ECO:0000256" key="1">
    <source>
        <dbReference type="SAM" id="SignalP"/>
    </source>
</evidence>
<dbReference type="PROSITE" id="PS50830">
    <property type="entry name" value="TNASE_3"/>
    <property type="match status" value="1"/>
</dbReference>
<dbReference type="InterPro" id="IPR035437">
    <property type="entry name" value="SNase_OB-fold_sf"/>
</dbReference>
<keyword evidence="4" id="KW-1185">Reference proteome</keyword>
<feature type="chain" id="PRO_5047303063" evidence="1">
    <location>
        <begin position="21"/>
        <end position="176"/>
    </location>
</feature>
<dbReference type="Gene3D" id="2.40.50.90">
    <property type="match status" value="1"/>
</dbReference>
<evidence type="ECO:0000259" key="2">
    <source>
        <dbReference type="PROSITE" id="PS50830"/>
    </source>
</evidence>
<feature type="signal peptide" evidence="1">
    <location>
        <begin position="1"/>
        <end position="20"/>
    </location>
</feature>
<dbReference type="PANTHER" id="PTHR12302">
    <property type="entry name" value="EBNA2 BINDING PROTEIN P100"/>
    <property type="match status" value="1"/>
</dbReference>
<dbReference type="SUPFAM" id="SSF50199">
    <property type="entry name" value="Staphylococcal nuclease"/>
    <property type="match status" value="1"/>
</dbReference>
<name>A0ABV7U7Z5_9RHOB</name>
<accession>A0ABV7U7Z5</accession>
<protein>
    <submittedName>
        <fullName evidence="3">Thermonuclease family protein</fullName>
    </submittedName>
</protein>
<dbReference type="EMBL" id="JBHRXY010000019">
    <property type="protein sequence ID" value="MFC3631085.1"/>
    <property type="molecule type" value="Genomic_DNA"/>
</dbReference>
<reference evidence="4" key="1">
    <citation type="journal article" date="2019" name="Int. J. Syst. Evol. Microbiol.">
        <title>The Global Catalogue of Microorganisms (GCM) 10K type strain sequencing project: providing services to taxonomists for standard genome sequencing and annotation.</title>
        <authorList>
            <consortium name="The Broad Institute Genomics Platform"/>
            <consortium name="The Broad Institute Genome Sequencing Center for Infectious Disease"/>
            <person name="Wu L."/>
            <person name="Ma J."/>
        </authorList>
    </citation>
    <scope>NUCLEOTIDE SEQUENCE [LARGE SCALE GENOMIC DNA]</scope>
    <source>
        <strain evidence="4">KCTC 42473</strain>
    </source>
</reference>
<gene>
    <name evidence="3" type="ORF">ACFOM8_16710</name>
</gene>